<dbReference type="InterPro" id="IPR020846">
    <property type="entry name" value="MFS_dom"/>
</dbReference>
<dbReference type="Proteomes" id="UP001320420">
    <property type="component" value="Unassembled WGS sequence"/>
</dbReference>
<dbReference type="AlphaFoldDB" id="A0AAN9V0F1"/>
<feature type="domain" description="Major facilitator superfamily (MFS) profile" evidence="10">
    <location>
        <begin position="16"/>
        <end position="471"/>
    </location>
</feature>
<proteinExistence type="inferred from homology"/>
<gene>
    <name evidence="11" type="ORF">SLS62_006768</name>
</gene>
<feature type="transmembrane region" description="Helical" evidence="9">
    <location>
        <begin position="189"/>
        <end position="211"/>
    </location>
</feature>
<dbReference type="InterPro" id="IPR003663">
    <property type="entry name" value="Sugar/inositol_transpt"/>
</dbReference>
<dbReference type="InterPro" id="IPR050360">
    <property type="entry name" value="MFS_Sugar_Transporters"/>
</dbReference>
<evidence type="ECO:0000313" key="12">
    <source>
        <dbReference type="Proteomes" id="UP001320420"/>
    </source>
</evidence>
<evidence type="ECO:0000256" key="1">
    <source>
        <dbReference type="ARBA" id="ARBA00004141"/>
    </source>
</evidence>
<name>A0AAN9V0F1_9PEZI</name>
<evidence type="ECO:0000256" key="9">
    <source>
        <dbReference type="SAM" id="Phobius"/>
    </source>
</evidence>
<dbReference type="PANTHER" id="PTHR48022">
    <property type="entry name" value="PLASTIDIC GLUCOSE TRANSPORTER 4"/>
    <property type="match status" value="1"/>
</dbReference>
<dbReference type="SUPFAM" id="SSF103473">
    <property type="entry name" value="MFS general substrate transporter"/>
    <property type="match status" value="1"/>
</dbReference>
<dbReference type="PROSITE" id="PS00216">
    <property type="entry name" value="SUGAR_TRANSPORT_1"/>
    <property type="match status" value="1"/>
</dbReference>
<evidence type="ECO:0000256" key="4">
    <source>
        <dbReference type="ARBA" id="ARBA00022692"/>
    </source>
</evidence>
<comment type="similarity">
    <text evidence="2 7">Belongs to the major facilitator superfamily. Sugar transporter (TC 2.A.1.1) family.</text>
</comment>
<feature type="transmembrane region" description="Helical" evidence="9">
    <location>
        <begin position="279"/>
        <end position="304"/>
    </location>
</feature>
<keyword evidence="12" id="KW-1185">Reference proteome</keyword>
<sequence length="555" mass="61394">MKPFFGLRGRALNYAVLMTAGCDFLLFGYDQGVMGGILTMTQFLEYYPTINTEEEGLENFPMLKKQRANKQGIAVASYNLGCFAGAVITIFISNALGRKRMIMLGTSIMIIGAAIMAGSNSLGMFIAGRFICGLGNGGNTSTIPTWQSETSHAHKRGKLVMIEGALITGGIMVSYWIDLGCSFIESSASWRFPLAFQIAFCIFILSFVWNLPESPRWLILQGREDEAREVLAALEDKTVDSREVQNEFTAIKDVALESSKGRFKDLFTQGKGRNFHRTLLAYINQMFQQISGINLITYYAAVIYSGLGMSSFLSRLLAALNGTEYFIASWPAVFLVERVGRRKLMLFGAVGQAATMAILAGVNSRKETQYQIAGVVFLFVFNTFFAVGWLGMTWLYPAEIVPLRIRAPANALSTSADRYEPSHLANWIFNFLVVMITPVAFNSIEHHTYTVFAVINAFMVPSVYFFYPETAYRSLEEMDAIFHRVTGPSAYLDVVGVARDLPRRYGKNGELLINYEETEDHKARVAPTVHREYQSSSTSDAEKGAGPSASGGAAS</sequence>
<dbReference type="PROSITE" id="PS50850">
    <property type="entry name" value="MFS"/>
    <property type="match status" value="1"/>
</dbReference>
<keyword evidence="3 7" id="KW-0813">Transport</keyword>
<feature type="compositionally biased region" description="Basic and acidic residues" evidence="8">
    <location>
        <begin position="522"/>
        <end position="533"/>
    </location>
</feature>
<evidence type="ECO:0000256" key="3">
    <source>
        <dbReference type="ARBA" id="ARBA00022448"/>
    </source>
</evidence>
<feature type="transmembrane region" description="Helical" evidence="9">
    <location>
        <begin position="370"/>
        <end position="396"/>
    </location>
</feature>
<feature type="transmembrane region" description="Helical" evidence="9">
    <location>
        <begin position="72"/>
        <end position="96"/>
    </location>
</feature>
<dbReference type="FunFam" id="1.20.1250.20:FF:000061">
    <property type="entry name" value="MFS sugar transporter"/>
    <property type="match status" value="1"/>
</dbReference>
<dbReference type="InterPro" id="IPR036259">
    <property type="entry name" value="MFS_trans_sf"/>
</dbReference>
<evidence type="ECO:0000259" key="10">
    <source>
        <dbReference type="PROSITE" id="PS50850"/>
    </source>
</evidence>
<dbReference type="EMBL" id="JAKJXP020000052">
    <property type="protein sequence ID" value="KAK7751223.1"/>
    <property type="molecule type" value="Genomic_DNA"/>
</dbReference>
<dbReference type="InterPro" id="IPR005829">
    <property type="entry name" value="Sugar_transporter_CS"/>
</dbReference>
<dbReference type="Gene3D" id="1.20.1250.20">
    <property type="entry name" value="MFS general substrate transporter like domains"/>
    <property type="match status" value="1"/>
</dbReference>
<comment type="subcellular location">
    <subcellularLocation>
        <location evidence="1">Membrane</location>
        <topology evidence="1">Multi-pass membrane protein</topology>
    </subcellularLocation>
</comment>
<evidence type="ECO:0000256" key="8">
    <source>
        <dbReference type="SAM" id="MobiDB-lite"/>
    </source>
</evidence>
<dbReference type="Pfam" id="PF00083">
    <property type="entry name" value="Sugar_tr"/>
    <property type="match status" value="1"/>
</dbReference>
<keyword evidence="5 9" id="KW-1133">Transmembrane helix</keyword>
<feature type="transmembrane region" description="Helical" evidence="9">
    <location>
        <begin position="447"/>
        <end position="467"/>
    </location>
</feature>
<evidence type="ECO:0000256" key="5">
    <source>
        <dbReference type="ARBA" id="ARBA00022989"/>
    </source>
</evidence>
<comment type="caution">
    <text evidence="11">The sequence shown here is derived from an EMBL/GenBank/DDBJ whole genome shotgun (WGS) entry which is preliminary data.</text>
</comment>
<keyword evidence="4 9" id="KW-0812">Transmembrane</keyword>
<evidence type="ECO:0000256" key="2">
    <source>
        <dbReference type="ARBA" id="ARBA00010992"/>
    </source>
</evidence>
<feature type="compositionally biased region" description="Low complexity" evidence="8">
    <location>
        <begin position="544"/>
        <end position="555"/>
    </location>
</feature>
<dbReference type="GO" id="GO:0005351">
    <property type="term" value="F:carbohydrate:proton symporter activity"/>
    <property type="evidence" value="ECO:0007669"/>
    <property type="project" value="TreeGrafter"/>
</dbReference>
<evidence type="ECO:0000313" key="11">
    <source>
        <dbReference type="EMBL" id="KAK7751223.1"/>
    </source>
</evidence>
<dbReference type="GO" id="GO:0016020">
    <property type="term" value="C:membrane"/>
    <property type="evidence" value="ECO:0007669"/>
    <property type="project" value="UniProtKB-SubCell"/>
</dbReference>
<dbReference type="PRINTS" id="PR00171">
    <property type="entry name" value="SUGRTRNSPORT"/>
</dbReference>
<accession>A0AAN9V0F1</accession>
<keyword evidence="6 9" id="KW-0472">Membrane</keyword>
<dbReference type="PANTHER" id="PTHR48022:SF68">
    <property type="entry name" value="MAJOR FACILITATOR SUPERFAMILY (MFS) PROFILE DOMAIN-CONTAINING PROTEIN-RELATED"/>
    <property type="match status" value="1"/>
</dbReference>
<feature type="transmembrane region" description="Helical" evidence="9">
    <location>
        <begin position="159"/>
        <end position="177"/>
    </location>
</feature>
<evidence type="ECO:0000256" key="6">
    <source>
        <dbReference type="ARBA" id="ARBA00023136"/>
    </source>
</evidence>
<protein>
    <recommendedName>
        <fullName evidence="10">Major facilitator superfamily (MFS) profile domain-containing protein</fullName>
    </recommendedName>
</protein>
<reference evidence="11 12" key="1">
    <citation type="submission" date="2024-02" db="EMBL/GenBank/DDBJ databases">
        <title>De novo assembly and annotation of 12 fungi associated with fruit tree decline syndrome in Ontario, Canada.</title>
        <authorList>
            <person name="Sulman M."/>
            <person name="Ellouze W."/>
            <person name="Ilyukhin E."/>
        </authorList>
    </citation>
    <scope>NUCLEOTIDE SEQUENCE [LARGE SCALE GENOMIC DNA]</scope>
    <source>
        <strain evidence="11 12">M11/M66-122</strain>
    </source>
</reference>
<feature type="transmembrane region" description="Helical" evidence="9">
    <location>
        <begin position="344"/>
        <end position="364"/>
    </location>
</feature>
<dbReference type="NCBIfam" id="TIGR00879">
    <property type="entry name" value="SP"/>
    <property type="match status" value="1"/>
</dbReference>
<feature type="region of interest" description="Disordered" evidence="8">
    <location>
        <begin position="522"/>
        <end position="555"/>
    </location>
</feature>
<organism evidence="11 12">
    <name type="scientific">Diatrype stigma</name>
    <dbReference type="NCBI Taxonomy" id="117547"/>
    <lineage>
        <taxon>Eukaryota</taxon>
        <taxon>Fungi</taxon>
        <taxon>Dikarya</taxon>
        <taxon>Ascomycota</taxon>
        <taxon>Pezizomycotina</taxon>
        <taxon>Sordariomycetes</taxon>
        <taxon>Xylariomycetidae</taxon>
        <taxon>Xylariales</taxon>
        <taxon>Diatrypaceae</taxon>
        <taxon>Diatrype</taxon>
    </lineage>
</organism>
<feature type="transmembrane region" description="Helical" evidence="9">
    <location>
        <begin position="102"/>
        <end position="127"/>
    </location>
</feature>
<feature type="transmembrane region" description="Helical" evidence="9">
    <location>
        <begin position="424"/>
        <end position="441"/>
    </location>
</feature>
<dbReference type="PROSITE" id="PS51257">
    <property type="entry name" value="PROKAR_LIPOPROTEIN"/>
    <property type="match status" value="1"/>
</dbReference>
<evidence type="ECO:0000256" key="7">
    <source>
        <dbReference type="RuleBase" id="RU003346"/>
    </source>
</evidence>
<dbReference type="InterPro" id="IPR005828">
    <property type="entry name" value="MFS_sugar_transport-like"/>
</dbReference>